<evidence type="ECO:0000313" key="2">
    <source>
        <dbReference type="Proteomes" id="UP000177258"/>
    </source>
</evidence>
<organism evidence="1 2">
    <name type="scientific">Candidatus Daviesbacteria bacterium RIFCSPHIGHO2_02_FULL_41_10</name>
    <dbReference type="NCBI Taxonomy" id="1797774"/>
    <lineage>
        <taxon>Bacteria</taxon>
        <taxon>Candidatus Daviesiibacteriota</taxon>
    </lineage>
</organism>
<dbReference type="Gene3D" id="3.40.50.1240">
    <property type="entry name" value="Phosphoglycerate mutase-like"/>
    <property type="match status" value="1"/>
</dbReference>
<dbReference type="GO" id="GO:0016791">
    <property type="term" value="F:phosphatase activity"/>
    <property type="evidence" value="ECO:0007669"/>
    <property type="project" value="TreeGrafter"/>
</dbReference>
<dbReference type="PANTHER" id="PTHR48100:SF1">
    <property type="entry name" value="HISTIDINE PHOSPHATASE FAMILY PROTEIN-RELATED"/>
    <property type="match status" value="1"/>
</dbReference>
<dbReference type="CDD" id="cd07067">
    <property type="entry name" value="HP_PGM_like"/>
    <property type="match status" value="1"/>
</dbReference>
<dbReference type="Pfam" id="PF00300">
    <property type="entry name" value="His_Phos_1"/>
    <property type="match status" value="1"/>
</dbReference>
<evidence type="ECO:0008006" key="3">
    <source>
        <dbReference type="Google" id="ProtNLM"/>
    </source>
</evidence>
<comment type="caution">
    <text evidence="1">The sequence shown here is derived from an EMBL/GenBank/DDBJ whole genome shotgun (WGS) entry which is preliminary data.</text>
</comment>
<sequence length="224" mass="25089">MKVFSIRHGEQLFPHNNEGKKLICGVDASLVELGKQQMQELGREFIRNGIVLDAIYRSPLLRAAESANELADGQTVQQYVIEDLKETFPNSGEGHSYDELEERGGDIYAHPFSPDQETLDHLVKRSREAARRILADAKEYGFESIAIIGHGDPLCALDWVLRHEGQPASYAAMRDSYYPQKAQAKEYHLNSDLVLESEGRIITTEAATQSIEGFRNVGNTEAKI</sequence>
<protein>
    <recommendedName>
        <fullName evidence="3">Phosphoglycerate mutase</fullName>
    </recommendedName>
</protein>
<dbReference type="InterPro" id="IPR013078">
    <property type="entry name" value="His_Pase_superF_clade-1"/>
</dbReference>
<dbReference type="SUPFAM" id="SSF53254">
    <property type="entry name" value="Phosphoglycerate mutase-like"/>
    <property type="match status" value="1"/>
</dbReference>
<accession>A0A1F5JUU6</accession>
<dbReference type="GO" id="GO:0005737">
    <property type="term" value="C:cytoplasm"/>
    <property type="evidence" value="ECO:0007669"/>
    <property type="project" value="TreeGrafter"/>
</dbReference>
<gene>
    <name evidence="1" type="ORF">A3D83_03530</name>
</gene>
<name>A0A1F5JUU6_9BACT</name>
<proteinExistence type="predicted"/>
<dbReference type="SMART" id="SM00855">
    <property type="entry name" value="PGAM"/>
    <property type="match status" value="1"/>
</dbReference>
<evidence type="ECO:0000313" key="1">
    <source>
        <dbReference type="EMBL" id="OGE32338.1"/>
    </source>
</evidence>
<reference evidence="1 2" key="1">
    <citation type="journal article" date="2016" name="Nat. Commun.">
        <title>Thousands of microbial genomes shed light on interconnected biogeochemical processes in an aquifer system.</title>
        <authorList>
            <person name="Anantharaman K."/>
            <person name="Brown C.T."/>
            <person name="Hug L.A."/>
            <person name="Sharon I."/>
            <person name="Castelle C.J."/>
            <person name="Probst A.J."/>
            <person name="Thomas B.C."/>
            <person name="Singh A."/>
            <person name="Wilkins M.J."/>
            <person name="Karaoz U."/>
            <person name="Brodie E.L."/>
            <person name="Williams K.H."/>
            <person name="Hubbard S.S."/>
            <person name="Banfield J.F."/>
        </authorList>
    </citation>
    <scope>NUCLEOTIDE SEQUENCE [LARGE SCALE GENOMIC DNA]</scope>
</reference>
<dbReference type="AlphaFoldDB" id="A0A1F5JUU6"/>
<dbReference type="InterPro" id="IPR050275">
    <property type="entry name" value="PGM_Phosphatase"/>
</dbReference>
<dbReference type="PANTHER" id="PTHR48100">
    <property type="entry name" value="BROAD-SPECIFICITY PHOSPHATASE YOR283W-RELATED"/>
    <property type="match status" value="1"/>
</dbReference>
<dbReference type="Proteomes" id="UP000177258">
    <property type="component" value="Unassembled WGS sequence"/>
</dbReference>
<dbReference type="EMBL" id="MFDB01000027">
    <property type="protein sequence ID" value="OGE32338.1"/>
    <property type="molecule type" value="Genomic_DNA"/>
</dbReference>
<dbReference type="InterPro" id="IPR029033">
    <property type="entry name" value="His_PPase_superfam"/>
</dbReference>